<organism evidence="14 15">
    <name type="scientific">Alteribacter keqinensis</name>
    <dbReference type="NCBI Taxonomy" id="2483800"/>
    <lineage>
        <taxon>Bacteria</taxon>
        <taxon>Bacillati</taxon>
        <taxon>Bacillota</taxon>
        <taxon>Bacilli</taxon>
        <taxon>Bacillales</taxon>
        <taxon>Bacillaceae</taxon>
        <taxon>Alteribacter</taxon>
    </lineage>
</organism>
<dbReference type="GO" id="GO:0034628">
    <property type="term" value="P:'de novo' NAD+ biosynthetic process from L-aspartate"/>
    <property type="evidence" value="ECO:0007669"/>
    <property type="project" value="TreeGrafter"/>
</dbReference>
<dbReference type="EMBL" id="RHIB01000001">
    <property type="protein sequence ID" value="RNA68669.1"/>
    <property type="molecule type" value="Genomic_DNA"/>
</dbReference>
<keyword evidence="8 13" id="KW-0479">Metal-binding</keyword>
<dbReference type="FunFam" id="3.40.50.10800:FF:000001">
    <property type="entry name" value="Quinolinate synthase A"/>
    <property type="match status" value="1"/>
</dbReference>
<dbReference type="InterPro" id="IPR036094">
    <property type="entry name" value="NadA_sf"/>
</dbReference>
<dbReference type="GO" id="GO:0008987">
    <property type="term" value="F:quinolinate synthetase A activity"/>
    <property type="evidence" value="ECO:0007669"/>
    <property type="project" value="UniProtKB-UniRule"/>
</dbReference>
<dbReference type="InterPro" id="IPR023515">
    <property type="entry name" value="Quinolinate_synth_A_type3"/>
</dbReference>
<keyword evidence="9 13" id="KW-0408">Iron</keyword>
<dbReference type="Proteomes" id="UP000278746">
    <property type="component" value="Unassembled WGS sequence"/>
</dbReference>
<keyword evidence="10 13" id="KW-0411">Iron-sulfur</keyword>
<dbReference type="RefSeq" id="WP_122896195.1">
    <property type="nucleotide sequence ID" value="NZ_RHIB01000001.1"/>
</dbReference>
<dbReference type="GO" id="GO:0046872">
    <property type="term" value="F:metal ion binding"/>
    <property type="evidence" value="ECO:0007669"/>
    <property type="project" value="UniProtKB-KW"/>
</dbReference>
<name>A0A3M7TTP9_9BACI</name>
<dbReference type="Pfam" id="PF02445">
    <property type="entry name" value="NadA"/>
    <property type="match status" value="1"/>
</dbReference>
<dbReference type="PANTHER" id="PTHR30573:SF0">
    <property type="entry name" value="QUINOLINATE SYNTHASE, CHLOROPLASTIC"/>
    <property type="match status" value="1"/>
</dbReference>
<feature type="binding site" evidence="13">
    <location>
        <begin position="257"/>
        <end position="259"/>
    </location>
    <ligand>
        <name>iminosuccinate</name>
        <dbReference type="ChEBI" id="CHEBI:77875"/>
    </ligand>
</feature>
<comment type="cofactor">
    <cofactor evidence="13">
        <name>[4Fe-4S] cluster</name>
        <dbReference type="ChEBI" id="CHEBI:49883"/>
    </cofactor>
    <text evidence="13">Binds 1 [4Fe-4S] cluster per subunit.</text>
</comment>
<dbReference type="PANTHER" id="PTHR30573">
    <property type="entry name" value="QUINOLINATE SYNTHETASE A"/>
    <property type="match status" value="1"/>
</dbReference>
<evidence type="ECO:0000256" key="1">
    <source>
        <dbReference type="ARBA" id="ARBA00003791"/>
    </source>
</evidence>
<keyword evidence="6 13" id="KW-0662">Pyridine nucleotide biosynthesis</keyword>
<feature type="binding site" evidence="13">
    <location>
        <position position="46"/>
    </location>
    <ligand>
        <name>iminosuccinate</name>
        <dbReference type="ChEBI" id="CHEBI:77875"/>
    </ligand>
</feature>
<gene>
    <name evidence="13 14" type="primary">nadA</name>
    <name evidence="14" type="ORF">EBO34_01490</name>
</gene>
<dbReference type="NCBIfam" id="TIGR00550">
    <property type="entry name" value="nadA"/>
    <property type="match status" value="1"/>
</dbReference>
<dbReference type="GO" id="GO:0005829">
    <property type="term" value="C:cytosol"/>
    <property type="evidence" value="ECO:0007669"/>
    <property type="project" value="TreeGrafter"/>
</dbReference>
<evidence type="ECO:0000256" key="10">
    <source>
        <dbReference type="ARBA" id="ARBA00023014"/>
    </source>
</evidence>
<dbReference type="OrthoDB" id="9801204at2"/>
<evidence type="ECO:0000256" key="3">
    <source>
        <dbReference type="ARBA" id="ARBA00012669"/>
    </source>
</evidence>
<protein>
    <recommendedName>
        <fullName evidence="12 13">Quinolinate synthase</fullName>
        <ecNumber evidence="3 13">2.5.1.72</ecNumber>
    </recommendedName>
</protein>
<evidence type="ECO:0000256" key="2">
    <source>
        <dbReference type="ARBA" id="ARBA00005065"/>
    </source>
</evidence>
<keyword evidence="7 13" id="KW-0808">Transferase</keyword>
<dbReference type="EC" id="2.5.1.72" evidence="3 13"/>
<evidence type="ECO:0000256" key="9">
    <source>
        <dbReference type="ARBA" id="ARBA00023004"/>
    </source>
</evidence>
<evidence type="ECO:0000256" key="8">
    <source>
        <dbReference type="ARBA" id="ARBA00022723"/>
    </source>
</evidence>
<feature type="binding site" evidence="13">
    <location>
        <position position="63"/>
    </location>
    <ligand>
        <name>iminosuccinate</name>
        <dbReference type="ChEBI" id="CHEBI:77875"/>
    </ligand>
</feature>
<evidence type="ECO:0000256" key="4">
    <source>
        <dbReference type="ARBA" id="ARBA00022485"/>
    </source>
</evidence>
<dbReference type="SUPFAM" id="SSF142754">
    <property type="entry name" value="NadA-like"/>
    <property type="match status" value="1"/>
</dbReference>
<comment type="caution">
    <text evidence="14">The sequence shown here is derived from an EMBL/GenBank/DDBJ whole genome shotgun (WGS) entry which is preliminary data.</text>
</comment>
<evidence type="ECO:0000256" key="5">
    <source>
        <dbReference type="ARBA" id="ARBA00022490"/>
    </source>
</evidence>
<evidence type="ECO:0000313" key="14">
    <source>
        <dbReference type="EMBL" id="RNA68669.1"/>
    </source>
</evidence>
<dbReference type="GO" id="GO:0051539">
    <property type="term" value="F:4 iron, 4 sulfur cluster binding"/>
    <property type="evidence" value="ECO:0007669"/>
    <property type="project" value="UniProtKB-KW"/>
</dbReference>
<comment type="similarity">
    <text evidence="13">Belongs to the quinolinate synthase family. Type 3 subfamily.</text>
</comment>
<evidence type="ECO:0000256" key="6">
    <source>
        <dbReference type="ARBA" id="ARBA00022642"/>
    </source>
</evidence>
<comment type="function">
    <text evidence="1 13">Catalyzes the condensation of iminoaspartate with dihydroxyacetone phosphate to form quinolinate.</text>
</comment>
<feature type="binding site" evidence="13">
    <location>
        <position position="274"/>
    </location>
    <ligand>
        <name>iminosuccinate</name>
        <dbReference type="ChEBI" id="CHEBI:77875"/>
    </ligand>
</feature>
<keyword evidence="4 13" id="KW-0004">4Fe-4S</keyword>
<dbReference type="UniPathway" id="UPA00253">
    <property type="reaction ID" value="UER00327"/>
</dbReference>
<evidence type="ECO:0000256" key="11">
    <source>
        <dbReference type="ARBA" id="ARBA00050125"/>
    </source>
</evidence>
<dbReference type="HAMAP" id="MF_00569">
    <property type="entry name" value="NadA_type3"/>
    <property type="match status" value="1"/>
</dbReference>
<dbReference type="Gene3D" id="3.40.50.10800">
    <property type="entry name" value="NadA-like"/>
    <property type="match status" value="3"/>
</dbReference>
<sequence length="369" mass="41589">MSVLESFLQQHPVIPEFYKQQSDEELIELIERVKKEMESRLYLPGHHYQKDEVIQFADDTGDSLKLAQLSADNGKADYIVFCGVHFMAETADILTSSHQLVILPDMRAGCSMADMADYSQTEEAWRVLTSQYGDTIIPLTYVNSTAEIKAFVGRHGGACVTSSNAKQIVKWALEQKKRILFLPDQHLGRNTAFDLGIPLKQMRVYNPGTKMLEGDQKGLDEVRVLLWKGHCSVHENFRMDHVRKFREEEPDRNILVHPECTWDVVQASDYAGSTSYIIEKIRTAPNGSKWAIGTEMNLVKRLINANPHLDIVSVNPLMCPCLTMNRIDLPHLAWALECVAENKPVNTINVPADVAGDGKLALERMLALV</sequence>
<feature type="binding site" evidence="13">
    <location>
        <position position="231"/>
    </location>
    <ligand>
        <name>[4Fe-4S] cluster</name>
        <dbReference type="ChEBI" id="CHEBI:49883"/>
    </ligand>
</feature>
<feature type="binding site" evidence="13">
    <location>
        <position position="162"/>
    </location>
    <ligand>
        <name>iminosuccinate</name>
        <dbReference type="ChEBI" id="CHEBI:77875"/>
    </ligand>
</feature>
<evidence type="ECO:0000313" key="15">
    <source>
        <dbReference type="Proteomes" id="UP000278746"/>
    </source>
</evidence>
<feature type="binding site" evidence="13">
    <location>
        <position position="110"/>
    </location>
    <ligand>
        <name>[4Fe-4S] cluster</name>
        <dbReference type="ChEBI" id="CHEBI:49883"/>
    </ligand>
</feature>
<reference evidence="14 15" key="1">
    <citation type="submission" date="2018-10" db="EMBL/GenBank/DDBJ databases">
        <title>Bacillus Keqinensis sp. nov., a moderately halophilic bacterium isolated from a saline-alkaline lake.</title>
        <authorList>
            <person name="Wang H."/>
        </authorList>
    </citation>
    <scope>NUCLEOTIDE SEQUENCE [LARGE SCALE GENOMIC DNA]</scope>
    <source>
        <strain evidence="14 15">KQ-3</strain>
    </source>
</reference>
<keyword evidence="5 13" id="KW-0963">Cytoplasm</keyword>
<evidence type="ECO:0000256" key="13">
    <source>
        <dbReference type="HAMAP-Rule" id="MF_00569"/>
    </source>
</evidence>
<comment type="subcellular location">
    <subcellularLocation>
        <location evidence="13">Cytoplasm</location>
    </subcellularLocation>
</comment>
<keyword evidence="15" id="KW-1185">Reference proteome</keyword>
<comment type="pathway">
    <text evidence="2 13">Cofactor biosynthesis; NAD(+) biosynthesis; quinolinate from iminoaspartate: step 1/1.</text>
</comment>
<evidence type="ECO:0000256" key="12">
    <source>
        <dbReference type="ARBA" id="ARBA00073059"/>
    </source>
</evidence>
<evidence type="ECO:0000256" key="7">
    <source>
        <dbReference type="ARBA" id="ARBA00022679"/>
    </source>
</evidence>
<dbReference type="NCBIfam" id="NF006880">
    <property type="entry name" value="PRK09375.2-1"/>
    <property type="match status" value="1"/>
</dbReference>
<dbReference type="AlphaFoldDB" id="A0A3M7TTP9"/>
<comment type="catalytic activity">
    <reaction evidence="11">
        <text>iminosuccinate + dihydroxyacetone phosphate = quinolinate + phosphate + 2 H2O + H(+)</text>
        <dbReference type="Rhea" id="RHEA:25888"/>
        <dbReference type="ChEBI" id="CHEBI:15377"/>
        <dbReference type="ChEBI" id="CHEBI:15378"/>
        <dbReference type="ChEBI" id="CHEBI:29959"/>
        <dbReference type="ChEBI" id="CHEBI:43474"/>
        <dbReference type="ChEBI" id="CHEBI:57642"/>
        <dbReference type="ChEBI" id="CHEBI:77875"/>
        <dbReference type="EC" id="2.5.1.72"/>
    </reaction>
    <physiologicalReaction direction="left-to-right" evidence="11">
        <dbReference type="Rhea" id="RHEA:25889"/>
    </physiologicalReaction>
</comment>
<dbReference type="NCBIfam" id="NF006883">
    <property type="entry name" value="PRK09375.2-4"/>
    <property type="match status" value="1"/>
</dbReference>
<feature type="binding site" evidence="13">
    <location>
        <position position="321"/>
    </location>
    <ligand>
        <name>[4Fe-4S] cluster</name>
        <dbReference type="ChEBI" id="CHEBI:49883"/>
    </ligand>
</feature>
<accession>A0A3M7TTP9</accession>
<feature type="binding site" evidence="13">
    <location>
        <begin position="141"/>
        <end position="143"/>
    </location>
    <ligand>
        <name>iminosuccinate</name>
        <dbReference type="ChEBI" id="CHEBI:77875"/>
    </ligand>
</feature>
<dbReference type="InterPro" id="IPR003473">
    <property type="entry name" value="NadA"/>
</dbReference>
<proteinExistence type="inferred from homology"/>